<reference evidence="3" key="2">
    <citation type="submission" date="2010-04" db="EMBL/GenBank/DDBJ databases">
        <authorList>
            <person name="Buell R."/>
            <person name="Hamilton J."/>
            <person name="Hostetler J."/>
        </authorList>
    </citation>
    <scope>NUCLEOTIDE SEQUENCE [LARGE SCALE GENOMIC DNA]</scope>
    <source>
        <strain evidence="3">DAOM:BR144</strain>
    </source>
</reference>
<evidence type="ECO:0000313" key="2">
    <source>
        <dbReference type="EnsemblProtists" id="PYU1_T000856"/>
    </source>
</evidence>
<name>K3W7B5_GLOUD</name>
<dbReference type="VEuPathDB" id="FungiDB:PYU1_G000856"/>
<protein>
    <submittedName>
        <fullName evidence="2">Uncharacterized protein</fullName>
    </submittedName>
</protein>
<dbReference type="EMBL" id="GL376620">
    <property type="status" value="NOT_ANNOTATED_CDS"/>
    <property type="molecule type" value="Genomic_DNA"/>
</dbReference>
<feature type="region of interest" description="Disordered" evidence="1">
    <location>
        <begin position="1"/>
        <end position="20"/>
    </location>
</feature>
<accession>K3W7B5</accession>
<feature type="compositionally biased region" description="Polar residues" evidence="1">
    <location>
        <begin position="1"/>
        <end position="19"/>
    </location>
</feature>
<dbReference type="HOGENOM" id="CLU_1942314_0_0_1"/>
<reference evidence="2" key="3">
    <citation type="submission" date="2015-02" db="UniProtKB">
        <authorList>
            <consortium name="EnsemblProtists"/>
        </authorList>
    </citation>
    <scope>IDENTIFICATION</scope>
    <source>
        <strain evidence="2">DAOM BR144</strain>
    </source>
</reference>
<evidence type="ECO:0000313" key="3">
    <source>
        <dbReference type="Proteomes" id="UP000019132"/>
    </source>
</evidence>
<dbReference type="InParanoid" id="K3W7B5"/>
<proteinExistence type="predicted"/>
<keyword evidence="3" id="KW-1185">Reference proteome</keyword>
<feature type="region of interest" description="Disordered" evidence="1">
    <location>
        <begin position="40"/>
        <end position="67"/>
    </location>
</feature>
<feature type="compositionally biased region" description="Low complexity" evidence="1">
    <location>
        <begin position="55"/>
        <end position="67"/>
    </location>
</feature>
<organism evidence="2 3">
    <name type="scientific">Globisporangium ultimum (strain ATCC 200006 / CBS 805.95 / DAOM BR144)</name>
    <name type="common">Pythium ultimum</name>
    <dbReference type="NCBI Taxonomy" id="431595"/>
    <lineage>
        <taxon>Eukaryota</taxon>
        <taxon>Sar</taxon>
        <taxon>Stramenopiles</taxon>
        <taxon>Oomycota</taxon>
        <taxon>Peronosporomycetes</taxon>
        <taxon>Pythiales</taxon>
        <taxon>Pythiaceae</taxon>
        <taxon>Globisporangium</taxon>
    </lineage>
</organism>
<dbReference type="AlphaFoldDB" id="K3W7B5"/>
<reference evidence="3" key="1">
    <citation type="journal article" date="2010" name="Genome Biol.">
        <title>Genome sequence of the necrotrophic plant pathogen Pythium ultimum reveals original pathogenicity mechanisms and effector repertoire.</title>
        <authorList>
            <person name="Levesque C.A."/>
            <person name="Brouwer H."/>
            <person name="Cano L."/>
            <person name="Hamilton J.P."/>
            <person name="Holt C."/>
            <person name="Huitema E."/>
            <person name="Raffaele S."/>
            <person name="Robideau G.P."/>
            <person name="Thines M."/>
            <person name="Win J."/>
            <person name="Zerillo M.M."/>
            <person name="Beakes G.W."/>
            <person name="Boore J.L."/>
            <person name="Busam D."/>
            <person name="Dumas B."/>
            <person name="Ferriera S."/>
            <person name="Fuerstenberg S.I."/>
            <person name="Gachon C.M."/>
            <person name="Gaulin E."/>
            <person name="Govers F."/>
            <person name="Grenville-Briggs L."/>
            <person name="Horner N."/>
            <person name="Hostetler J."/>
            <person name="Jiang R.H."/>
            <person name="Johnson J."/>
            <person name="Krajaejun T."/>
            <person name="Lin H."/>
            <person name="Meijer H.J."/>
            <person name="Moore B."/>
            <person name="Morris P."/>
            <person name="Phuntmart V."/>
            <person name="Puiu D."/>
            <person name="Shetty J."/>
            <person name="Stajich J.E."/>
            <person name="Tripathy S."/>
            <person name="Wawra S."/>
            <person name="van West P."/>
            <person name="Whitty B.R."/>
            <person name="Coutinho P.M."/>
            <person name="Henrissat B."/>
            <person name="Martin F."/>
            <person name="Thomas P.D."/>
            <person name="Tyler B.M."/>
            <person name="De Vries R.P."/>
            <person name="Kamoun S."/>
            <person name="Yandell M."/>
            <person name="Tisserat N."/>
            <person name="Buell C.R."/>
        </authorList>
    </citation>
    <scope>NUCLEOTIDE SEQUENCE</scope>
    <source>
        <strain evidence="3">DAOM:BR144</strain>
    </source>
</reference>
<sequence>MPAPTAVSSEPTPAPTSTIPGFGYFLPTSAPSNLTIINSRFAPSTPTTAPPPAPSNDAPSSSPGSNPVVTATCISKLSPTQVAAGISAVEDALCVNNGLGCFDRVCRLCKVWDTAESASFAAYPINAASS</sequence>
<evidence type="ECO:0000256" key="1">
    <source>
        <dbReference type="SAM" id="MobiDB-lite"/>
    </source>
</evidence>
<dbReference type="EnsemblProtists" id="PYU1_T000856">
    <property type="protein sequence ID" value="PYU1_T000856"/>
    <property type="gene ID" value="PYU1_G000856"/>
</dbReference>
<dbReference type="Proteomes" id="UP000019132">
    <property type="component" value="Unassembled WGS sequence"/>
</dbReference>